<name>A0A538UCL1_UNCEI</name>
<dbReference type="SUPFAM" id="SSF48295">
    <property type="entry name" value="TrpR-like"/>
    <property type="match status" value="1"/>
</dbReference>
<dbReference type="Pfam" id="PF01527">
    <property type="entry name" value="HTH_Tnp_1"/>
    <property type="match status" value="1"/>
</dbReference>
<dbReference type="AlphaFoldDB" id="A0A538UCL1"/>
<dbReference type="GO" id="GO:0043565">
    <property type="term" value="F:sequence-specific DNA binding"/>
    <property type="evidence" value="ECO:0007669"/>
    <property type="project" value="InterPro"/>
</dbReference>
<evidence type="ECO:0000313" key="1">
    <source>
        <dbReference type="EMBL" id="TMQ73636.1"/>
    </source>
</evidence>
<sequence>MAKTRRKRHTYTSAQRTAILATARKESLTALQVQRKFGVTPVTYYSWRKKTGLTRRRGGEIVTSGGAGLDLDRQVRGEVRAKVRQILPSIVRTEVSGYLEALFGGRRGRPRKV</sequence>
<dbReference type="InterPro" id="IPR010921">
    <property type="entry name" value="Trp_repressor/repl_initiator"/>
</dbReference>
<evidence type="ECO:0008006" key="3">
    <source>
        <dbReference type="Google" id="ProtNLM"/>
    </source>
</evidence>
<comment type="caution">
    <text evidence="1">The sequence shown here is derived from an EMBL/GenBank/DDBJ whole genome shotgun (WGS) entry which is preliminary data.</text>
</comment>
<accession>A0A538UCL1</accession>
<dbReference type="EMBL" id="VBPB01000055">
    <property type="protein sequence ID" value="TMQ73636.1"/>
    <property type="molecule type" value="Genomic_DNA"/>
</dbReference>
<gene>
    <name evidence="1" type="ORF">E6K81_03700</name>
</gene>
<dbReference type="InterPro" id="IPR002514">
    <property type="entry name" value="Transposase_8"/>
</dbReference>
<evidence type="ECO:0000313" key="2">
    <source>
        <dbReference type="Proteomes" id="UP000319771"/>
    </source>
</evidence>
<protein>
    <recommendedName>
        <fullName evidence="3">Transposase</fullName>
    </recommendedName>
</protein>
<dbReference type="Proteomes" id="UP000319771">
    <property type="component" value="Unassembled WGS sequence"/>
</dbReference>
<proteinExistence type="predicted"/>
<dbReference type="GO" id="GO:0006313">
    <property type="term" value="P:DNA transposition"/>
    <property type="evidence" value="ECO:0007669"/>
    <property type="project" value="InterPro"/>
</dbReference>
<dbReference type="GO" id="GO:0004803">
    <property type="term" value="F:transposase activity"/>
    <property type="evidence" value="ECO:0007669"/>
    <property type="project" value="InterPro"/>
</dbReference>
<reference evidence="1 2" key="1">
    <citation type="journal article" date="2019" name="Nat. Microbiol.">
        <title>Mediterranean grassland soil C-N compound turnover is dependent on rainfall and depth, and is mediated by genomically divergent microorganisms.</title>
        <authorList>
            <person name="Diamond S."/>
            <person name="Andeer P.F."/>
            <person name="Li Z."/>
            <person name="Crits-Christoph A."/>
            <person name="Burstein D."/>
            <person name="Anantharaman K."/>
            <person name="Lane K.R."/>
            <person name="Thomas B.C."/>
            <person name="Pan C."/>
            <person name="Northen T.R."/>
            <person name="Banfield J.F."/>
        </authorList>
    </citation>
    <scope>NUCLEOTIDE SEQUENCE [LARGE SCALE GENOMIC DNA]</scope>
    <source>
        <strain evidence="1">WS_11</strain>
    </source>
</reference>
<organism evidence="1 2">
    <name type="scientific">Eiseniibacteriota bacterium</name>
    <dbReference type="NCBI Taxonomy" id="2212470"/>
    <lineage>
        <taxon>Bacteria</taxon>
        <taxon>Candidatus Eiseniibacteriota</taxon>
    </lineage>
</organism>